<accession>A0A0F9T7G7</accession>
<protein>
    <submittedName>
        <fullName evidence="1">Uncharacterized protein</fullName>
    </submittedName>
</protein>
<dbReference type="EMBL" id="LAZR01000395">
    <property type="protein sequence ID" value="KKN70887.1"/>
    <property type="molecule type" value="Genomic_DNA"/>
</dbReference>
<dbReference type="AlphaFoldDB" id="A0A0F9T7G7"/>
<comment type="caution">
    <text evidence="1">The sequence shown here is derived from an EMBL/GenBank/DDBJ whole genome shotgun (WGS) entry which is preliminary data.</text>
</comment>
<sequence length="57" mass="6778">MTYDEPIWIVYDSRRGWFAESGDNSLPLIFDNENDALDVADESQFWEVHQAFIRRVI</sequence>
<organism evidence="1">
    <name type="scientific">marine sediment metagenome</name>
    <dbReference type="NCBI Taxonomy" id="412755"/>
    <lineage>
        <taxon>unclassified sequences</taxon>
        <taxon>metagenomes</taxon>
        <taxon>ecological metagenomes</taxon>
    </lineage>
</organism>
<evidence type="ECO:0000313" key="1">
    <source>
        <dbReference type="EMBL" id="KKN70887.1"/>
    </source>
</evidence>
<reference evidence="1" key="1">
    <citation type="journal article" date="2015" name="Nature">
        <title>Complex archaea that bridge the gap between prokaryotes and eukaryotes.</title>
        <authorList>
            <person name="Spang A."/>
            <person name="Saw J.H."/>
            <person name="Jorgensen S.L."/>
            <person name="Zaremba-Niedzwiedzka K."/>
            <person name="Martijn J."/>
            <person name="Lind A.E."/>
            <person name="van Eijk R."/>
            <person name="Schleper C."/>
            <person name="Guy L."/>
            <person name="Ettema T.J."/>
        </authorList>
    </citation>
    <scope>NUCLEOTIDE SEQUENCE</scope>
</reference>
<name>A0A0F9T7G7_9ZZZZ</name>
<proteinExistence type="predicted"/>
<gene>
    <name evidence="1" type="ORF">LCGC14_0426760</name>
</gene>